<comment type="caution">
    <text evidence="1">The sequence shown here is derived from an EMBL/GenBank/DDBJ whole genome shotgun (WGS) entry which is preliminary data.</text>
</comment>
<dbReference type="RefSeq" id="WP_258012265.1">
    <property type="nucleotide sequence ID" value="NZ_BEIU01000012.1"/>
</dbReference>
<dbReference type="Proteomes" id="UP000236321">
    <property type="component" value="Unassembled WGS sequence"/>
</dbReference>
<accession>A0A2H6BLT8</accession>
<name>A0A2H6BLT8_MICAE</name>
<reference evidence="2" key="1">
    <citation type="submission" date="2017-12" db="EMBL/GenBank/DDBJ databases">
        <title>Improved Draft Genome Sequence of Microcystis aeruginosa NIES-298, a Microcystin-Producing Cyanobacterium from Lake Kasumigaura, Japan.</title>
        <authorList>
            <person name="Yamaguchi H."/>
            <person name="Suzuki S."/>
            <person name="Kawachi M."/>
        </authorList>
    </citation>
    <scope>NUCLEOTIDE SEQUENCE [LARGE SCALE GENOMIC DNA]</scope>
    <source>
        <strain evidence="2">NIES-298</strain>
    </source>
</reference>
<evidence type="ECO:0000313" key="2">
    <source>
        <dbReference type="Proteomes" id="UP000236321"/>
    </source>
</evidence>
<protein>
    <submittedName>
        <fullName evidence="1">Uncharacterized protein</fullName>
    </submittedName>
</protein>
<sequence>MDIESTKVTPEEIAQFRAELADNPSAIAALDADDMAIYFCVS</sequence>
<dbReference type="AlphaFoldDB" id="A0A2H6BLT8"/>
<gene>
    <name evidence="1" type="ORF">BGM30_02350</name>
</gene>
<dbReference type="EMBL" id="BEYQ01000001">
    <property type="protein sequence ID" value="GBD51142.1"/>
    <property type="molecule type" value="Genomic_DNA"/>
</dbReference>
<proteinExistence type="predicted"/>
<organism evidence="1 2">
    <name type="scientific">Microcystis aeruginosa NIES-298</name>
    <dbReference type="NCBI Taxonomy" id="449468"/>
    <lineage>
        <taxon>Bacteria</taxon>
        <taxon>Bacillati</taxon>
        <taxon>Cyanobacteriota</taxon>
        <taxon>Cyanophyceae</taxon>
        <taxon>Oscillatoriophycideae</taxon>
        <taxon>Chroococcales</taxon>
        <taxon>Microcystaceae</taxon>
        <taxon>Microcystis</taxon>
    </lineage>
</organism>
<evidence type="ECO:0000313" key="1">
    <source>
        <dbReference type="EMBL" id="GBD51142.1"/>
    </source>
</evidence>